<comment type="caution">
    <text evidence="2">The sequence shown here is derived from an EMBL/GenBank/DDBJ whole genome shotgun (WGS) entry which is preliminary data.</text>
</comment>
<proteinExistence type="predicted"/>
<organism evidence="2 3">
    <name type="scientific">Tanacetum coccineum</name>
    <dbReference type="NCBI Taxonomy" id="301880"/>
    <lineage>
        <taxon>Eukaryota</taxon>
        <taxon>Viridiplantae</taxon>
        <taxon>Streptophyta</taxon>
        <taxon>Embryophyta</taxon>
        <taxon>Tracheophyta</taxon>
        <taxon>Spermatophyta</taxon>
        <taxon>Magnoliopsida</taxon>
        <taxon>eudicotyledons</taxon>
        <taxon>Gunneridae</taxon>
        <taxon>Pentapetalae</taxon>
        <taxon>asterids</taxon>
        <taxon>campanulids</taxon>
        <taxon>Asterales</taxon>
        <taxon>Asteraceae</taxon>
        <taxon>Asteroideae</taxon>
        <taxon>Anthemideae</taxon>
        <taxon>Anthemidinae</taxon>
        <taxon>Tanacetum</taxon>
    </lineage>
</organism>
<evidence type="ECO:0000256" key="1">
    <source>
        <dbReference type="SAM" id="MobiDB-lite"/>
    </source>
</evidence>
<dbReference type="EMBL" id="BQNB010015196">
    <property type="protein sequence ID" value="GJT37102.1"/>
    <property type="molecule type" value="Genomic_DNA"/>
</dbReference>
<protein>
    <submittedName>
        <fullName evidence="2">Uncharacterized protein</fullName>
    </submittedName>
</protein>
<dbReference type="Proteomes" id="UP001151760">
    <property type="component" value="Unassembled WGS sequence"/>
</dbReference>
<evidence type="ECO:0000313" key="3">
    <source>
        <dbReference type="Proteomes" id="UP001151760"/>
    </source>
</evidence>
<reference evidence="2" key="2">
    <citation type="submission" date="2022-01" db="EMBL/GenBank/DDBJ databases">
        <authorList>
            <person name="Yamashiro T."/>
            <person name="Shiraishi A."/>
            <person name="Satake H."/>
            <person name="Nakayama K."/>
        </authorList>
    </citation>
    <scope>NUCLEOTIDE SEQUENCE</scope>
</reference>
<keyword evidence="3" id="KW-1185">Reference proteome</keyword>
<reference evidence="2" key="1">
    <citation type="journal article" date="2022" name="Int. J. Mol. Sci.">
        <title>Draft Genome of Tanacetum Coccineum: Genomic Comparison of Closely Related Tanacetum-Family Plants.</title>
        <authorList>
            <person name="Yamashiro T."/>
            <person name="Shiraishi A."/>
            <person name="Nakayama K."/>
            <person name="Satake H."/>
        </authorList>
    </citation>
    <scope>NUCLEOTIDE SEQUENCE</scope>
</reference>
<feature type="compositionally biased region" description="Basic and acidic residues" evidence="1">
    <location>
        <begin position="15"/>
        <end position="31"/>
    </location>
</feature>
<feature type="region of interest" description="Disordered" evidence="1">
    <location>
        <begin position="1"/>
        <end position="32"/>
    </location>
</feature>
<gene>
    <name evidence="2" type="ORF">Tco_0936967</name>
</gene>
<accession>A0ABQ5DE08</accession>
<sequence>MSHVIKELKQGNGKDQPKAAKKGDTFGKDKPLPILMVQQWQRVARQRITQSFSSNPEISFPPLGDEDGAEGPRSLRQR</sequence>
<feature type="region of interest" description="Disordered" evidence="1">
    <location>
        <begin position="47"/>
        <end position="78"/>
    </location>
</feature>
<feature type="compositionally biased region" description="Polar residues" evidence="1">
    <location>
        <begin position="47"/>
        <end position="57"/>
    </location>
</feature>
<evidence type="ECO:0000313" key="2">
    <source>
        <dbReference type="EMBL" id="GJT37102.1"/>
    </source>
</evidence>
<name>A0ABQ5DE08_9ASTR</name>